<dbReference type="GO" id="GO:0005576">
    <property type="term" value="C:extracellular region"/>
    <property type="evidence" value="ECO:0007669"/>
    <property type="project" value="UniProtKB-SubCell"/>
</dbReference>
<dbReference type="HOGENOM" id="CLU_337355_0_0_0"/>
<dbReference type="Pfam" id="PF00149">
    <property type="entry name" value="Metallophos"/>
    <property type="match status" value="1"/>
</dbReference>
<dbReference type="InParanoid" id="D1C7Q7"/>
<keyword evidence="7" id="KW-1185">Reference proteome</keyword>
<keyword evidence="2" id="KW-0964">Secreted</keyword>
<proteinExistence type="predicted"/>
<dbReference type="RefSeq" id="WP_012870937.1">
    <property type="nucleotide sequence ID" value="NC_013523.1"/>
</dbReference>
<evidence type="ECO:0000256" key="2">
    <source>
        <dbReference type="ARBA" id="ARBA00022525"/>
    </source>
</evidence>
<evidence type="ECO:0000256" key="3">
    <source>
        <dbReference type="ARBA" id="ARBA00022729"/>
    </source>
</evidence>
<evidence type="ECO:0000259" key="5">
    <source>
        <dbReference type="SMART" id="SM00060"/>
    </source>
</evidence>
<dbReference type="Pfam" id="PF24517">
    <property type="entry name" value="CBM96"/>
    <property type="match status" value="1"/>
</dbReference>
<accession>D1C7Q7</accession>
<dbReference type="EMBL" id="CP001823">
    <property type="protein sequence ID" value="ACZ37890.1"/>
    <property type="molecule type" value="Genomic_DNA"/>
</dbReference>
<dbReference type="Proteomes" id="UP000002027">
    <property type="component" value="Chromosome 1"/>
</dbReference>
<dbReference type="GO" id="GO:0003993">
    <property type="term" value="F:acid phosphatase activity"/>
    <property type="evidence" value="ECO:0007669"/>
    <property type="project" value="InterPro"/>
</dbReference>
<name>D1C7Q7_SPHTD</name>
<dbReference type="InterPro" id="IPR003961">
    <property type="entry name" value="FN3_dom"/>
</dbReference>
<gene>
    <name evidence="6" type="ordered locus">Sthe_0452</name>
</gene>
<dbReference type="Gene3D" id="3.60.21.10">
    <property type="match status" value="1"/>
</dbReference>
<organism evidence="6 7">
    <name type="scientific">Sphaerobacter thermophilus (strain ATCC 49802 / DSM 20745 / KCCM 41009 / NCIMB 13125 / S 6022)</name>
    <dbReference type="NCBI Taxonomy" id="479434"/>
    <lineage>
        <taxon>Bacteria</taxon>
        <taxon>Pseudomonadati</taxon>
        <taxon>Thermomicrobiota</taxon>
        <taxon>Thermomicrobia</taxon>
        <taxon>Sphaerobacterales</taxon>
        <taxon>Sphaerobacterineae</taxon>
        <taxon>Sphaerobacteraceae</taxon>
        <taxon>Sphaerobacter</taxon>
    </lineage>
</organism>
<dbReference type="SMR" id="D1C7Q7"/>
<dbReference type="PANTHER" id="PTHR22953:SF153">
    <property type="entry name" value="PURPLE ACID PHOSPHATASE"/>
    <property type="match status" value="1"/>
</dbReference>
<evidence type="ECO:0000313" key="7">
    <source>
        <dbReference type="Proteomes" id="UP000002027"/>
    </source>
</evidence>
<dbReference type="InterPro" id="IPR004843">
    <property type="entry name" value="Calcineurin-like_PHP"/>
</dbReference>
<dbReference type="Gene3D" id="2.60.40.10">
    <property type="entry name" value="Immunoglobulins"/>
    <property type="match status" value="2"/>
</dbReference>
<reference evidence="6 7" key="2">
    <citation type="journal article" date="2010" name="Stand. Genomic Sci.">
        <title>Complete genome sequence of Desulfohalobium retbaense type strain (HR(100)).</title>
        <authorList>
            <person name="Spring S."/>
            <person name="Nolan M."/>
            <person name="Lapidus A."/>
            <person name="Glavina Del Rio T."/>
            <person name="Copeland A."/>
            <person name="Tice H."/>
            <person name="Cheng J.F."/>
            <person name="Lucas S."/>
            <person name="Land M."/>
            <person name="Chen F."/>
            <person name="Bruce D."/>
            <person name="Goodwin L."/>
            <person name="Pitluck S."/>
            <person name="Ivanova N."/>
            <person name="Mavromatis K."/>
            <person name="Mikhailova N."/>
            <person name="Pati A."/>
            <person name="Chen A."/>
            <person name="Palaniappan K."/>
            <person name="Hauser L."/>
            <person name="Chang Y.J."/>
            <person name="Jeffries C.D."/>
            <person name="Munk C."/>
            <person name="Kiss H."/>
            <person name="Chain P."/>
            <person name="Han C."/>
            <person name="Brettin T."/>
            <person name="Detter J.C."/>
            <person name="Schuler E."/>
            <person name="Goker M."/>
            <person name="Rohde M."/>
            <person name="Bristow J."/>
            <person name="Eisen J.A."/>
            <person name="Markowitz V."/>
            <person name="Hugenholtz P."/>
            <person name="Kyrpides N.C."/>
            <person name="Klenk H.P."/>
        </authorList>
    </citation>
    <scope>NUCLEOTIDE SEQUENCE [LARGE SCALE GENOMIC DNA]</scope>
    <source>
        <strain evidence="7">ATCC 49802 / DSM 20745 / S 6022</strain>
    </source>
</reference>
<feature type="region of interest" description="Disordered" evidence="4">
    <location>
        <begin position="114"/>
        <end position="141"/>
    </location>
</feature>
<sequence>MLGSSRRRNWLLVLILTLSTGLVGAHGPSVQAAPGPELRLRAVAVGTNEVDLSWTLEPDTPVAGFLIRRSGQDLATVEGTARTYVDTTVEPTRTYVYMLEARDEHGKTIAQSRPARVKAPGRPERTDRMPPSPPVDFTVEPTDAGNLLDWYDASDDSDVTGYRIYRDGQLLATVDGATLSYLDTTADPANNHTYEVETLDPVGHKSQRARRDAPRRENGPRIRVTPQVEESSTAAVATFQAVGYAPQLMRYPYLTDVVDRYATINWATDRSQTTGSARWGEVQSDGSCTPVNTVTATRTSITVNSVPEYQWKAMLTLEPDKQYCYRVYLGTIDLLGSDPSPRFWTQVPAGSTEPFSFVVFGDWGYTNSEGTNPDQAALMQRIAESGARFALTVGDNAYAAGSQKNYGDLVQTGPSVSNVFGPQFWTVPGRSIPIFPATGNHGYASANNPHPHLVNFPQDRAVALSSGKYVRETYCCLNGTDPGDYPSAWYAFDAGTARIYVLTAAWADANVGNATMYKNDYDYHWTVSSEEYQWLEQDLAAHPDQVKLAVLHFPLYSDSSAQQSDTFLQGPDSLEGLLGRYGVKIAFTGHAHFYQRNHANADGLVTYITGGGGAKVASVNHCSPFNAYAIGWSFSKNQGSSCNAPPPTSPQQVYHFLLVTVDGTTITVTPTDENGRTFDVQTYTADGSGGGGGTYRFAPEADSWVDEATPDTNYGTSARLRTDTSPDRREAFLRFAVNGLTGSVTSAKLRLYVSDGSSNGPAVYATSNDWSEAGLTWTNKPGPIGAPSDDLGSIAKDTWVELDVTPLVTGNGTYSFILVPTSSDGADFHSRQGSNKPQLVVTTG</sequence>
<evidence type="ECO:0000256" key="4">
    <source>
        <dbReference type="SAM" id="MobiDB-lite"/>
    </source>
</evidence>
<comment type="subcellular location">
    <subcellularLocation>
        <location evidence="1">Secreted</location>
    </subcellularLocation>
</comment>
<reference evidence="7" key="1">
    <citation type="submission" date="2009-11" db="EMBL/GenBank/DDBJ databases">
        <title>The complete chromosome 1 of Sphaerobacter thermophilus DSM 20745.</title>
        <authorList>
            <person name="Lucas S."/>
            <person name="Copeland A."/>
            <person name="Lapidus A."/>
            <person name="Glavina del Rio T."/>
            <person name="Dalin E."/>
            <person name="Tice H."/>
            <person name="Bruce D."/>
            <person name="Goodwin L."/>
            <person name="Pitluck S."/>
            <person name="Kyrpides N."/>
            <person name="Mavromatis K."/>
            <person name="Ivanova N."/>
            <person name="Mikhailova N."/>
            <person name="LaButti K.M."/>
            <person name="Clum A."/>
            <person name="Sun H.I."/>
            <person name="Brettin T."/>
            <person name="Detter J.C."/>
            <person name="Han C."/>
            <person name="Larimer F."/>
            <person name="Land M."/>
            <person name="Hauser L."/>
            <person name="Markowitz V."/>
            <person name="Cheng J.F."/>
            <person name="Hugenholtz P."/>
            <person name="Woyke T."/>
            <person name="Wu D."/>
            <person name="Steenblock K."/>
            <person name="Schneider S."/>
            <person name="Pukall R."/>
            <person name="Goeker M."/>
            <person name="Klenk H.P."/>
            <person name="Eisen J.A."/>
        </authorList>
    </citation>
    <scope>NUCLEOTIDE SEQUENCE [LARGE SCALE GENOMIC DNA]</scope>
    <source>
        <strain evidence="7">ATCC 49802 / DSM 20745 / S 6022</strain>
    </source>
</reference>
<dbReference type="InterPro" id="IPR055372">
    <property type="entry name" value="CBM96"/>
</dbReference>
<dbReference type="NCBIfam" id="NF033679">
    <property type="entry name" value="DNRLRE_dom"/>
    <property type="match status" value="1"/>
</dbReference>
<dbReference type="InterPro" id="IPR036116">
    <property type="entry name" value="FN3_sf"/>
</dbReference>
<dbReference type="OrthoDB" id="9809781at2"/>
<feature type="domain" description="Fibronectin type-III" evidence="5">
    <location>
        <begin position="34"/>
        <end position="108"/>
    </location>
</feature>
<evidence type="ECO:0000313" key="6">
    <source>
        <dbReference type="EMBL" id="ACZ37890.1"/>
    </source>
</evidence>
<protein>
    <submittedName>
        <fullName evidence="6">Metallophosphoesterase</fullName>
    </submittedName>
</protein>
<dbReference type="eggNOG" id="COG1409">
    <property type="taxonomic scope" value="Bacteria"/>
</dbReference>
<dbReference type="InterPro" id="IPR029052">
    <property type="entry name" value="Metallo-depent_PP-like"/>
</dbReference>
<dbReference type="InterPro" id="IPR039331">
    <property type="entry name" value="PAPs-like"/>
</dbReference>
<dbReference type="SUPFAM" id="SSF56300">
    <property type="entry name" value="Metallo-dependent phosphatases"/>
    <property type="match status" value="1"/>
</dbReference>
<dbReference type="AlphaFoldDB" id="D1C7Q7"/>
<feature type="domain" description="Fibronectin type-III" evidence="5">
    <location>
        <begin position="131"/>
        <end position="336"/>
    </location>
</feature>
<dbReference type="STRING" id="479434.Sthe_0452"/>
<dbReference type="SMART" id="SM00060">
    <property type="entry name" value="FN3"/>
    <property type="match status" value="2"/>
</dbReference>
<dbReference type="PANTHER" id="PTHR22953">
    <property type="entry name" value="ACID PHOSPHATASE RELATED"/>
    <property type="match status" value="1"/>
</dbReference>
<dbReference type="InterPro" id="IPR013783">
    <property type="entry name" value="Ig-like_fold"/>
</dbReference>
<evidence type="ECO:0000256" key="1">
    <source>
        <dbReference type="ARBA" id="ARBA00004613"/>
    </source>
</evidence>
<dbReference type="KEGG" id="sti:Sthe_0452"/>
<keyword evidence="3" id="KW-0732">Signal</keyword>
<dbReference type="SUPFAM" id="SSF49265">
    <property type="entry name" value="Fibronectin type III"/>
    <property type="match status" value="1"/>
</dbReference>